<sequence>MKFVPIRTYDNYVPAHIDLGRLKEEGIDGWLKDENSVTVNPVLTNAVGGIKLMVPAEMAQQATDILIREQAAYIATLSCPNCGSHNFGSISIPSKPGYWLESMMAFFLGKSILGTEKLYLCSNCNTQFKEPVDGKSAELTIPD</sequence>
<comment type="caution">
    <text evidence="1">The sequence shown here is derived from an EMBL/GenBank/DDBJ whole genome shotgun (WGS) entry which is preliminary data.</text>
</comment>
<accession>A0ABS9KL28</accession>
<name>A0ABS9KL28_9BACT</name>
<protein>
    <submittedName>
        <fullName evidence="1">DUF2007 domain-containing protein</fullName>
    </submittedName>
</protein>
<dbReference type="EMBL" id="JAKLTR010000001">
    <property type="protein sequence ID" value="MCG2613019.1"/>
    <property type="molecule type" value="Genomic_DNA"/>
</dbReference>
<dbReference type="RefSeq" id="WP_237868244.1">
    <property type="nucleotide sequence ID" value="NZ_JAKLTR010000001.1"/>
</dbReference>
<proteinExistence type="predicted"/>
<evidence type="ECO:0000313" key="2">
    <source>
        <dbReference type="Proteomes" id="UP001165367"/>
    </source>
</evidence>
<evidence type="ECO:0000313" key="1">
    <source>
        <dbReference type="EMBL" id="MCG2613019.1"/>
    </source>
</evidence>
<organism evidence="1 2">
    <name type="scientific">Terrimonas ginsenosidimutans</name>
    <dbReference type="NCBI Taxonomy" id="2908004"/>
    <lineage>
        <taxon>Bacteria</taxon>
        <taxon>Pseudomonadati</taxon>
        <taxon>Bacteroidota</taxon>
        <taxon>Chitinophagia</taxon>
        <taxon>Chitinophagales</taxon>
        <taxon>Chitinophagaceae</taxon>
        <taxon>Terrimonas</taxon>
    </lineage>
</organism>
<gene>
    <name evidence="1" type="ORF">LZZ85_01970</name>
</gene>
<dbReference type="Proteomes" id="UP001165367">
    <property type="component" value="Unassembled WGS sequence"/>
</dbReference>
<keyword evidence="2" id="KW-1185">Reference proteome</keyword>
<reference evidence="1" key="1">
    <citation type="submission" date="2022-01" db="EMBL/GenBank/DDBJ databases">
        <authorList>
            <person name="Jo J.-H."/>
            <person name="Im W.-T."/>
        </authorList>
    </citation>
    <scope>NUCLEOTIDE SEQUENCE</scope>
    <source>
        <strain evidence="1">NA20</strain>
    </source>
</reference>